<evidence type="ECO:0000256" key="2">
    <source>
        <dbReference type="SAM" id="MobiDB-lite"/>
    </source>
</evidence>
<accession>A0ABD5PMY9</accession>
<dbReference type="InterPro" id="IPR026371">
    <property type="entry name" value="PGF_CTERM"/>
</dbReference>
<evidence type="ECO:0000313" key="6">
    <source>
        <dbReference type="Proteomes" id="UP001595898"/>
    </source>
</evidence>
<feature type="region of interest" description="Disordered" evidence="2">
    <location>
        <begin position="255"/>
        <end position="305"/>
    </location>
</feature>
<dbReference type="Pfam" id="PF18204">
    <property type="entry name" value="PGF-CTERM"/>
    <property type="match status" value="1"/>
</dbReference>
<dbReference type="RefSeq" id="WP_250142722.1">
    <property type="nucleotide sequence ID" value="NZ_JALIQP010000008.1"/>
</dbReference>
<evidence type="ECO:0000259" key="4">
    <source>
        <dbReference type="Pfam" id="PF18204"/>
    </source>
</evidence>
<feature type="transmembrane region" description="Helical" evidence="3">
    <location>
        <begin position="303"/>
        <end position="322"/>
    </location>
</feature>
<feature type="transmembrane region" description="Helical" evidence="3">
    <location>
        <begin position="12"/>
        <end position="32"/>
    </location>
</feature>
<sequence>MVGSQLSGSIDGRALAAFGAVLLGAVVVMGVVSGTATVGAETTATMQENVTEEEYVEPAPEEGDEYFEAVANDDTWISYVNPRDEYRDPYLGDGSGKICVTLLNEAGDPIAGETVPNTTVTIPTGEELEWHPHADPITVEYPVTDGYEQPLDADQFGTSDLPQGDGYMDSHCIEMHGQPEDATIEYGEAQIDGEYADDIEVVGYIQQQPAGDGWDTDIDPIEAAESYEEAGGEWAYQSEDTHGQVVVVLQLDRDPAEFDQGNGGDDSDGENDENGSTDDADQNETDDADVETDGSDDDGSDGLPGFGAVVAIVALAVAGLLATRR</sequence>
<keyword evidence="3" id="KW-1133">Transmembrane helix</keyword>
<comment type="caution">
    <text evidence="5">The sequence shown here is derived from an EMBL/GenBank/DDBJ whole genome shotgun (WGS) entry which is preliminary data.</text>
</comment>
<evidence type="ECO:0000256" key="3">
    <source>
        <dbReference type="SAM" id="Phobius"/>
    </source>
</evidence>
<dbReference type="GO" id="GO:0030115">
    <property type="term" value="C:S-layer"/>
    <property type="evidence" value="ECO:0007669"/>
    <property type="project" value="UniProtKB-SubCell"/>
</dbReference>
<dbReference type="NCBIfam" id="TIGR04126">
    <property type="entry name" value="PGF_CTERM"/>
    <property type="match status" value="1"/>
</dbReference>
<dbReference type="Proteomes" id="UP001595898">
    <property type="component" value="Unassembled WGS sequence"/>
</dbReference>
<evidence type="ECO:0000313" key="5">
    <source>
        <dbReference type="EMBL" id="MFC4541843.1"/>
    </source>
</evidence>
<keyword evidence="3" id="KW-0472">Membrane</keyword>
<organism evidence="5 6">
    <name type="scientific">Halosolutus amylolyticus</name>
    <dbReference type="NCBI Taxonomy" id="2932267"/>
    <lineage>
        <taxon>Archaea</taxon>
        <taxon>Methanobacteriati</taxon>
        <taxon>Methanobacteriota</taxon>
        <taxon>Stenosarchaea group</taxon>
        <taxon>Halobacteria</taxon>
        <taxon>Halobacteriales</taxon>
        <taxon>Natrialbaceae</taxon>
        <taxon>Halosolutus</taxon>
    </lineage>
</organism>
<feature type="domain" description="PGF-CTERM archaeal protein-sorting signal" evidence="4">
    <location>
        <begin position="304"/>
        <end position="325"/>
    </location>
</feature>
<dbReference type="GO" id="GO:0005886">
    <property type="term" value="C:plasma membrane"/>
    <property type="evidence" value="ECO:0007669"/>
    <property type="project" value="UniProtKB-SubCell"/>
</dbReference>
<proteinExistence type="predicted"/>
<feature type="compositionally biased region" description="Acidic residues" evidence="2">
    <location>
        <begin position="265"/>
        <end position="300"/>
    </location>
</feature>
<dbReference type="AlphaFoldDB" id="A0ABD5PMY9"/>
<reference evidence="5 6" key="1">
    <citation type="journal article" date="2019" name="Int. J. Syst. Evol. Microbiol.">
        <title>The Global Catalogue of Microorganisms (GCM) 10K type strain sequencing project: providing services to taxonomists for standard genome sequencing and annotation.</title>
        <authorList>
            <consortium name="The Broad Institute Genomics Platform"/>
            <consortium name="The Broad Institute Genome Sequencing Center for Infectious Disease"/>
            <person name="Wu L."/>
            <person name="Ma J."/>
        </authorList>
    </citation>
    <scope>NUCLEOTIDE SEQUENCE [LARGE SCALE GENOMIC DNA]</scope>
    <source>
        <strain evidence="5 6">WLHS5</strain>
    </source>
</reference>
<dbReference type="EMBL" id="JBHSFA010000004">
    <property type="protein sequence ID" value="MFC4541843.1"/>
    <property type="molecule type" value="Genomic_DNA"/>
</dbReference>
<keyword evidence="1" id="KW-0732">Signal</keyword>
<keyword evidence="3" id="KW-0812">Transmembrane</keyword>
<gene>
    <name evidence="5" type="ORF">ACFO5R_07865</name>
</gene>
<keyword evidence="6" id="KW-1185">Reference proteome</keyword>
<evidence type="ECO:0000256" key="1">
    <source>
        <dbReference type="ARBA" id="ARBA00022729"/>
    </source>
</evidence>
<name>A0ABD5PMY9_9EURY</name>
<protein>
    <submittedName>
        <fullName evidence="5">PGF-CTERM sorting domain-containing protein</fullName>
    </submittedName>
</protein>